<dbReference type="SUPFAM" id="SSF81653">
    <property type="entry name" value="Calcium ATPase, transduction domain A"/>
    <property type="match status" value="1"/>
</dbReference>
<keyword evidence="5" id="KW-1278">Translocase</keyword>
<evidence type="ECO:0000256" key="6">
    <source>
        <dbReference type="ARBA" id="ARBA00022989"/>
    </source>
</evidence>
<dbReference type="AlphaFoldDB" id="A0A1N6PPM4"/>
<dbReference type="SFLD" id="SFLDS00003">
    <property type="entry name" value="Haloacid_Dehalogenase"/>
    <property type="match status" value="1"/>
</dbReference>
<dbReference type="InterPro" id="IPR036412">
    <property type="entry name" value="HAD-like_sf"/>
</dbReference>
<evidence type="ECO:0000259" key="11">
    <source>
        <dbReference type="Pfam" id="PF00122"/>
    </source>
</evidence>
<evidence type="ECO:0000259" key="12">
    <source>
        <dbReference type="Pfam" id="PF01814"/>
    </source>
</evidence>
<feature type="transmembrane region" description="Helical" evidence="10">
    <location>
        <begin position="35"/>
        <end position="54"/>
    </location>
</feature>
<dbReference type="SUPFAM" id="SSF81665">
    <property type="entry name" value="Calcium ATPase, transmembrane domain M"/>
    <property type="match status" value="1"/>
</dbReference>
<feature type="domain" description="P-type ATPase A" evidence="11">
    <location>
        <begin position="115"/>
        <end position="214"/>
    </location>
</feature>
<dbReference type="Gene3D" id="2.70.150.10">
    <property type="entry name" value="Calcium-transporting ATPase, cytoplasmic transduction domain A"/>
    <property type="match status" value="1"/>
</dbReference>
<evidence type="ECO:0000256" key="9">
    <source>
        <dbReference type="ARBA" id="ARBA00047308"/>
    </source>
</evidence>
<feature type="transmembrane region" description="Helical" evidence="10">
    <location>
        <begin position="6"/>
        <end position="28"/>
    </location>
</feature>
<dbReference type="InterPro" id="IPR008250">
    <property type="entry name" value="ATPase_P-typ_transduc_dom_A_sf"/>
</dbReference>
<dbReference type="InterPro" id="IPR001757">
    <property type="entry name" value="P_typ_ATPase"/>
</dbReference>
<dbReference type="PRINTS" id="PR00119">
    <property type="entry name" value="CATATPASE"/>
</dbReference>
<dbReference type="Gene3D" id="1.20.120.520">
    <property type="entry name" value="nmb1532 protein domain like"/>
    <property type="match status" value="1"/>
</dbReference>
<dbReference type="InterPro" id="IPR018303">
    <property type="entry name" value="ATPase_P-typ_P_site"/>
</dbReference>
<keyword evidence="3 10" id="KW-0812">Transmembrane</keyword>
<name>A0A1N6PPM4_9PSED</name>
<dbReference type="GO" id="GO:0016463">
    <property type="term" value="F:P-type zinc transporter activity"/>
    <property type="evidence" value="ECO:0007669"/>
    <property type="project" value="UniProtKB-EC"/>
</dbReference>
<comment type="catalytic activity">
    <reaction evidence="9">
        <text>Zn(2+)(in) + ATP + H2O = Zn(2+)(out) + ADP + phosphate + H(+)</text>
        <dbReference type="Rhea" id="RHEA:20621"/>
        <dbReference type="ChEBI" id="CHEBI:15377"/>
        <dbReference type="ChEBI" id="CHEBI:15378"/>
        <dbReference type="ChEBI" id="CHEBI:29105"/>
        <dbReference type="ChEBI" id="CHEBI:30616"/>
        <dbReference type="ChEBI" id="CHEBI:43474"/>
        <dbReference type="ChEBI" id="CHEBI:456216"/>
        <dbReference type="EC" id="7.2.2.12"/>
    </reaction>
</comment>
<feature type="transmembrane region" description="Helical" evidence="10">
    <location>
        <begin position="230"/>
        <end position="249"/>
    </location>
</feature>
<proteinExistence type="inferred from homology"/>
<dbReference type="PANTHER" id="PTHR48085">
    <property type="entry name" value="CADMIUM/ZINC-TRANSPORTING ATPASE HMA2-RELATED"/>
    <property type="match status" value="1"/>
</dbReference>
<evidence type="ECO:0000256" key="7">
    <source>
        <dbReference type="ARBA" id="ARBA00023136"/>
    </source>
</evidence>
<dbReference type="SFLD" id="SFLDF00027">
    <property type="entry name" value="p-type_atpase"/>
    <property type="match status" value="1"/>
</dbReference>
<feature type="transmembrane region" description="Helical" evidence="10">
    <location>
        <begin position="255"/>
        <end position="279"/>
    </location>
</feature>
<dbReference type="Pfam" id="PF01814">
    <property type="entry name" value="Hemerythrin"/>
    <property type="match status" value="1"/>
</dbReference>
<dbReference type="SUPFAM" id="SSF56784">
    <property type="entry name" value="HAD-like"/>
    <property type="match status" value="1"/>
</dbReference>
<evidence type="ECO:0000256" key="4">
    <source>
        <dbReference type="ARBA" id="ARBA00022723"/>
    </source>
</evidence>
<keyword evidence="7 10" id="KW-0472">Membrane</keyword>
<organism evidence="13 14">
    <name type="scientific">Pseudomonas flexibilis</name>
    <dbReference type="NCBI Taxonomy" id="706570"/>
    <lineage>
        <taxon>Bacteria</taxon>
        <taxon>Pseudomonadati</taxon>
        <taxon>Pseudomonadota</taxon>
        <taxon>Gammaproteobacteria</taxon>
        <taxon>Pseudomonadales</taxon>
        <taxon>Pseudomonadaceae</taxon>
        <taxon>Pseudomonas</taxon>
    </lineage>
</organism>
<dbReference type="GO" id="GO:0005524">
    <property type="term" value="F:ATP binding"/>
    <property type="evidence" value="ECO:0007669"/>
    <property type="project" value="UniProtKB-UniRule"/>
</dbReference>
<dbReference type="PANTHER" id="PTHR48085:SF5">
    <property type="entry name" value="CADMIUM_ZINC-TRANSPORTING ATPASE HMA4-RELATED"/>
    <property type="match status" value="1"/>
</dbReference>
<dbReference type="InterPro" id="IPR059000">
    <property type="entry name" value="ATPase_P-type_domA"/>
</dbReference>
<reference evidence="13 14" key="1">
    <citation type="submission" date="2017-01" db="EMBL/GenBank/DDBJ databases">
        <authorList>
            <person name="Mah S.A."/>
            <person name="Swanson W.J."/>
            <person name="Moy G.W."/>
            <person name="Vacquier V.D."/>
        </authorList>
    </citation>
    <scope>NUCLEOTIDE SEQUENCE [LARGE SCALE GENOMIC DNA]</scope>
    <source>
        <strain evidence="13 14">ATCC 29606</strain>
    </source>
</reference>
<feature type="domain" description="Hemerythrin-like" evidence="12">
    <location>
        <begin position="624"/>
        <end position="755"/>
    </location>
</feature>
<dbReference type="SFLD" id="SFLDG00002">
    <property type="entry name" value="C1.7:_P-type_atpase_like"/>
    <property type="match status" value="1"/>
</dbReference>
<dbReference type="EC" id="7.2.2.12" evidence="8"/>
<comment type="subcellular location">
    <subcellularLocation>
        <location evidence="10">Cell membrane</location>
    </subcellularLocation>
    <subcellularLocation>
        <location evidence="1">Membrane</location>
    </subcellularLocation>
</comment>
<dbReference type="InterPro" id="IPR027256">
    <property type="entry name" value="P-typ_ATPase_IB"/>
</dbReference>
<evidence type="ECO:0000256" key="8">
    <source>
        <dbReference type="ARBA" id="ARBA00039097"/>
    </source>
</evidence>
<feature type="transmembrane region" description="Helical" evidence="10">
    <location>
        <begin position="560"/>
        <end position="581"/>
    </location>
</feature>
<evidence type="ECO:0000256" key="3">
    <source>
        <dbReference type="ARBA" id="ARBA00022692"/>
    </source>
</evidence>
<keyword evidence="10" id="KW-0547">Nucleotide-binding</keyword>
<dbReference type="NCBIfam" id="TIGR01494">
    <property type="entry name" value="ATPase_P-type"/>
    <property type="match status" value="2"/>
</dbReference>
<dbReference type="GO" id="GO:0046872">
    <property type="term" value="F:metal ion binding"/>
    <property type="evidence" value="ECO:0007669"/>
    <property type="project" value="UniProtKB-KW"/>
</dbReference>
<dbReference type="InterPro" id="IPR023299">
    <property type="entry name" value="ATPase_P-typ_cyto_dom_N"/>
</dbReference>
<dbReference type="PROSITE" id="PS00154">
    <property type="entry name" value="ATPASE_E1_E2"/>
    <property type="match status" value="1"/>
</dbReference>
<sequence length="760" mass="80826">MPTARLPAWFNPLLLLVALLAVPVGLLAPERAARWVWTASALLAAAVLLAEILVRLLRREVGVDLIALLAILAALAVDEALVAAIIALMLAGGRLLESWTEQRAERELHRLVDRAPRQAWRYRDDALEQIPVEQVAPGDTLLVRLGEVVPVDGEVLLGEAVLDESALTGEALPVRRHAGETVRSGVVNAGAPFDLRASRPAQQSTYAGIVAMVEAARGSRAPFVRLADRYALALIPLTLGLAGLAWWLSGDVLRALAVLVVATPCPLILAAPVAIIAGISRSARRGVLIKDGATLEALALARRFFFDKTGTLTAGNVTLDAVESAGRLPPARLLALGAALAQASPHLVSRALVRAAAEQGLSLVTPRAVHEVPGAGLSGQVDGHHIAFGSFDYVAQGAVVSPGIETLRRRMAYELAAGSFIAVDGQIEGVALFSDRLRLETPYTLRALRRAGVERMVMLTGDQREAAEVIGRAAGVDEVCAGLTPLQKVEAVAQGRHQGHTAMVGDGINDAPALAAADVGIALAAGGGTASSEAASVVLLVDRLDRIPEILLIARRSRRIAVQSVTVGMGLSLLAMLFAALGMLPPLAGALLQEGIDVLVILNALRALRGGRRIAATALDSEQVERLRQGHAALAPLLIRVHRLAQRLTSLPAAQAGRELRELLGDLQEQLLPHEREDEDALFPRLANHLAGEDPLAALSHTHREIFRLGHQLERMGADLEDPPSAEALADIQRLLVQLDTVLDLHFADEDELYHHLDRR</sequence>
<evidence type="ECO:0000313" key="13">
    <source>
        <dbReference type="EMBL" id="SIQ06233.1"/>
    </source>
</evidence>
<dbReference type="InterPro" id="IPR051014">
    <property type="entry name" value="Cation_Transport_ATPase_IB"/>
</dbReference>
<dbReference type="NCBIfam" id="TIGR01525">
    <property type="entry name" value="ATPase-IB_hvy"/>
    <property type="match status" value="1"/>
</dbReference>
<dbReference type="CDD" id="cd12108">
    <property type="entry name" value="Hr-like"/>
    <property type="match status" value="1"/>
</dbReference>
<dbReference type="Pfam" id="PF00122">
    <property type="entry name" value="E1-E2_ATPase"/>
    <property type="match status" value="1"/>
</dbReference>
<dbReference type="GO" id="GO:0005886">
    <property type="term" value="C:plasma membrane"/>
    <property type="evidence" value="ECO:0007669"/>
    <property type="project" value="UniProtKB-SubCell"/>
</dbReference>
<accession>A0A1N6PPM4</accession>
<dbReference type="RefSeq" id="WP_052199719.1">
    <property type="nucleotide sequence ID" value="NZ_FMUP01000003.1"/>
</dbReference>
<dbReference type="GO" id="GO:0016887">
    <property type="term" value="F:ATP hydrolysis activity"/>
    <property type="evidence" value="ECO:0007669"/>
    <property type="project" value="InterPro"/>
</dbReference>
<dbReference type="Pfam" id="PF00702">
    <property type="entry name" value="Hydrolase"/>
    <property type="match status" value="1"/>
</dbReference>
<gene>
    <name evidence="13" type="ORF">SAMN05421672_102249</name>
</gene>
<dbReference type="InterPro" id="IPR044492">
    <property type="entry name" value="P_typ_ATPase_HD_dom"/>
</dbReference>
<keyword evidence="6 10" id="KW-1133">Transmembrane helix</keyword>
<dbReference type="EMBL" id="FTMC01000002">
    <property type="protein sequence ID" value="SIQ06233.1"/>
    <property type="molecule type" value="Genomic_DNA"/>
</dbReference>
<evidence type="ECO:0000256" key="10">
    <source>
        <dbReference type="RuleBase" id="RU362081"/>
    </source>
</evidence>
<dbReference type="InterPro" id="IPR023214">
    <property type="entry name" value="HAD_sf"/>
</dbReference>
<evidence type="ECO:0000256" key="5">
    <source>
        <dbReference type="ARBA" id="ARBA00022967"/>
    </source>
</evidence>
<dbReference type="Proteomes" id="UP000186079">
    <property type="component" value="Unassembled WGS sequence"/>
</dbReference>
<keyword evidence="4 10" id="KW-0479">Metal-binding</keyword>
<dbReference type="Gene3D" id="3.40.1110.10">
    <property type="entry name" value="Calcium-transporting ATPase, cytoplasmic domain N"/>
    <property type="match status" value="1"/>
</dbReference>
<evidence type="ECO:0000256" key="2">
    <source>
        <dbReference type="ARBA" id="ARBA00006024"/>
    </source>
</evidence>
<dbReference type="InterPro" id="IPR012312">
    <property type="entry name" value="Hemerythrin-like"/>
</dbReference>
<protein>
    <recommendedName>
        <fullName evidence="8">P-type Zn(2+) transporter</fullName>
        <ecNumber evidence="8">7.2.2.12</ecNumber>
    </recommendedName>
</protein>
<evidence type="ECO:0000256" key="1">
    <source>
        <dbReference type="ARBA" id="ARBA00004370"/>
    </source>
</evidence>
<dbReference type="Gene3D" id="3.40.50.1000">
    <property type="entry name" value="HAD superfamily/HAD-like"/>
    <property type="match status" value="1"/>
</dbReference>
<dbReference type="GO" id="GO:0015086">
    <property type="term" value="F:cadmium ion transmembrane transporter activity"/>
    <property type="evidence" value="ECO:0007669"/>
    <property type="project" value="TreeGrafter"/>
</dbReference>
<evidence type="ECO:0000313" key="14">
    <source>
        <dbReference type="Proteomes" id="UP000186079"/>
    </source>
</evidence>
<keyword evidence="10" id="KW-1003">Cell membrane</keyword>
<comment type="similarity">
    <text evidence="2 10">Belongs to the cation transport ATPase (P-type) (TC 3.A.3) family. Type IB subfamily.</text>
</comment>
<feature type="transmembrane region" description="Helical" evidence="10">
    <location>
        <begin position="66"/>
        <end position="91"/>
    </location>
</feature>
<keyword evidence="10" id="KW-0067">ATP-binding</keyword>
<dbReference type="InterPro" id="IPR023298">
    <property type="entry name" value="ATPase_P-typ_TM_dom_sf"/>
</dbReference>